<accession>F2UIK8</accession>
<dbReference type="Gene3D" id="1.10.3520.10">
    <property type="entry name" value="Glycolipid transfer protein"/>
    <property type="match status" value="1"/>
</dbReference>
<name>F2UIK8_SALR5</name>
<dbReference type="eggNOG" id="KOG3221">
    <property type="taxonomic scope" value="Eukaryota"/>
</dbReference>
<dbReference type="GeneID" id="16071460"/>
<dbReference type="AlphaFoldDB" id="F2UIK8"/>
<sequence>MAEVRGQALLWIGYWQGCKRWHVHTFQVEGDQLVIRPRDDESAGETLTLDLATCVIEGTDDLRFTIKSGEQTYHFQAGSEDERQRLVVSLSSAKIFSKSLIDAQTMPEQGGGDDEAAEEEEQDATVDTEQLRAQIKGIVDNLQRYVRATEQTLANFKLPAKAAVKASELHYNFNCIMQSCEDLNSALAVVSDVSIAGVAVRDERRRFLHPTPQKHQHQHQQPQQQQQQVEAAHVQAAAATNGHSQVVTAGEDSPAGKVEGEGEGEGNNATMVTGDNGEHAEESRAPDAQQQNTPASTAMAEDGQPTPEHTQQQQHANDDNNNNKATFATLAEEPTALAKAEAGESAAVTTTTFDADAPATSTTLMQESKEEGEEEDEEEDDNATFFRTVSPSFSQFANHAPGAGAVDTRTFLDAAREMLPLIAQLGTTMTPVKSDILGNIKKLERAYEQDPQGRATLDLLIQHEIDAGTTTAKDAATDALLWLRRALEFIEHFLLMVSEGEDNLAKAAGHAYEISLRKHHNWMIRQVFGLAMRSLPEYRTFMDFLGSAEDEQKLRDMQAYALGVRNARLSVTVPEP</sequence>
<feature type="compositionally biased region" description="Basic and acidic residues" evidence="2">
    <location>
        <begin position="276"/>
        <end position="285"/>
    </location>
</feature>
<dbReference type="Gene3D" id="2.30.29.30">
    <property type="entry name" value="Pleckstrin-homology domain (PH domain)/Phosphotyrosine-binding domain (PTB)"/>
    <property type="match status" value="1"/>
</dbReference>
<keyword evidence="1" id="KW-0813">Transport</keyword>
<protein>
    <recommendedName>
        <fullName evidence="3">Glycolipid transfer protein domain-containing protein</fullName>
    </recommendedName>
</protein>
<evidence type="ECO:0000313" key="4">
    <source>
        <dbReference type="EMBL" id="EGD77057.1"/>
    </source>
</evidence>
<dbReference type="PANTHER" id="PTHR10219">
    <property type="entry name" value="GLYCOLIPID TRANSFER PROTEIN-RELATED"/>
    <property type="match status" value="1"/>
</dbReference>
<evidence type="ECO:0000259" key="3">
    <source>
        <dbReference type="Pfam" id="PF08718"/>
    </source>
</evidence>
<dbReference type="InterPro" id="IPR014830">
    <property type="entry name" value="Glycolipid_transfer_prot_dom"/>
</dbReference>
<feature type="region of interest" description="Disordered" evidence="2">
    <location>
        <begin position="105"/>
        <end position="127"/>
    </location>
</feature>
<evidence type="ECO:0000313" key="5">
    <source>
        <dbReference type="Proteomes" id="UP000007799"/>
    </source>
</evidence>
<dbReference type="InterPro" id="IPR036497">
    <property type="entry name" value="GLTP_sf"/>
</dbReference>
<feature type="compositionally biased region" description="Low complexity" evidence="2">
    <location>
        <begin position="219"/>
        <end position="239"/>
    </location>
</feature>
<reference evidence="4" key="1">
    <citation type="submission" date="2009-08" db="EMBL/GenBank/DDBJ databases">
        <title>Annotation of Salpingoeca rosetta.</title>
        <authorList>
            <consortium name="The Broad Institute Genome Sequencing Platform"/>
            <person name="Russ C."/>
            <person name="Cuomo C."/>
            <person name="Burger G."/>
            <person name="Gray M.W."/>
            <person name="Holland P.W.H."/>
            <person name="King N."/>
            <person name="Lang F.B.F."/>
            <person name="Roger A.J."/>
            <person name="Ruiz-Trillo I."/>
            <person name="Young S.K."/>
            <person name="Zeng Q."/>
            <person name="Gargeya S."/>
            <person name="Alvarado L."/>
            <person name="Berlin A."/>
            <person name="Chapman S.B."/>
            <person name="Chen Z."/>
            <person name="Freedman E."/>
            <person name="Gellesch M."/>
            <person name="Goldberg J."/>
            <person name="Griggs A."/>
            <person name="Gujja S."/>
            <person name="Heilman E."/>
            <person name="Heiman D."/>
            <person name="Howarth C."/>
            <person name="Mehta T."/>
            <person name="Neiman D."/>
            <person name="Pearson M."/>
            <person name="Roberts A."/>
            <person name="Saif S."/>
            <person name="Shea T."/>
            <person name="Shenoy N."/>
            <person name="Sisk P."/>
            <person name="Stolte C."/>
            <person name="Sykes S."/>
            <person name="White J."/>
            <person name="Yandava C."/>
            <person name="Haas B."/>
            <person name="Nusbaum C."/>
            <person name="Birren B."/>
        </authorList>
    </citation>
    <scope>NUCLEOTIDE SEQUENCE [LARGE SCALE GENOMIC DNA]</scope>
    <source>
        <strain evidence="4">ATCC 50818</strain>
    </source>
</reference>
<dbReference type="Proteomes" id="UP000007799">
    <property type="component" value="Unassembled WGS sequence"/>
</dbReference>
<feature type="domain" description="Glycolipid transfer protein" evidence="3">
    <location>
        <begin position="406"/>
        <end position="546"/>
    </location>
</feature>
<dbReference type="InParanoid" id="F2UIK8"/>
<dbReference type="RefSeq" id="XP_004990897.1">
    <property type="nucleotide sequence ID" value="XM_004990840.1"/>
</dbReference>
<dbReference type="SUPFAM" id="SSF50729">
    <property type="entry name" value="PH domain-like"/>
    <property type="match status" value="1"/>
</dbReference>
<gene>
    <name evidence="4" type="ORF">PTSG_07397</name>
</gene>
<dbReference type="InterPro" id="IPR011993">
    <property type="entry name" value="PH-like_dom_sf"/>
</dbReference>
<feature type="compositionally biased region" description="Acidic residues" evidence="2">
    <location>
        <begin position="370"/>
        <end position="382"/>
    </location>
</feature>
<evidence type="ECO:0000256" key="2">
    <source>
        <dbReference type="SAM" id="MobiDB-lite"/>
    </source>
</evidence>
<evidence type="ECO:0000256" key="1">
    <source>
        <dbReference type="ARBA" id="ARBA00022448"/>
    </source>
</evidence>
<dbReference type="GO" id="GO:0005829">
    <property type="term" value="C:cytosol"/>
    <property type="evidence" value="ECO:0007669"/>
    <property type="project" value="TreeGrafter"/>
</dbReference>
<dbReference type="SUPFAM" id="SSF110004">
    <property type="entry name" value="Glycolipid transfer protein, GLTP"/>
    <property type="match status" value="1"/>
</dbReference>
<dbReference type="Pfam" id="PF08718">
    <property type="entry name" value="GLTP"/>
    <property type="match status" value="1"/>
</dbReference>
<feature type="compositionally biased region" description="Acidic residues" evidence="2">
    <location>
        <begin position="111"/>
        <end position="126"/>
    </location>
</feature>
<dbReference type="STRING" id="946362.F2UIK8"/>
<dbReference type="PANTHER" id="PTHR10219:SF25">
    <property type="entry name" value="PLECKSTRIN HOMOLOGY DOMAIN-CONTAINING FAMILY A MEMBER 8"/>
    <property type="match status" value="1"/>
</dbReference>
<proteinExistence type="predicted"/>
<organism evidence="5">
    <name type="scientific">Salpingoeca rosetta (strain ATCC 50818 / BSB-021)</name>
    <dbReference type="NCBI Taxonomy" id="946362"/>
    <lineage>
        <taxon>Eukaryota</taxon>
        <taxon>Choanoflagellata</taxon>
        <taxon>Craspedida</taxon>
        <taxon>Salpingoecidae</taxon>
        <taxon>Salpingoeca</taxon>
    </lineage>
</organism>
<dbReference type="GO" id="GO:1902387">
    <property type="term" value="F:ceramide 1-phosphate binding"/>
    <property type="evidence" value="ECO:0007669"/>
    <property type="project" value="TreeGrafter"/>
</dbReference>
<dbReference type="GO" id="GO:1902388">
    <property type="term" value="F:ceramide 1-phosphate transfer activity"/>
    <property type="evidence" value="ECO:0007669"/>
    <property type="project" value="TreeGrafter"/>
</dbReference>
<dbReference type="FunFam" id="1.10.3520.10:FF:000001">
    <property type="entry name" value="Pleckstrin domain-containing family A member 8"/>
    <property type="match status" value="1"/>
</dbReference>
<keyword evidence="5" id="KW-1185">Reference proteome</keyword>
<dbReference type="OrthoDB" id="205255at2759"/>
<feature type="region of interest" description="Disordered" evidence="2">
    <location>
        <begin position="210"/>
        <end position="323"/>
    </location>
</feature>
<dbReference type="EMBL" id="GL832976">
    <property type="protein sequence ID" value="EGD77057.1"/>
    <property type="molecule type" value="Genomic_DNA"/>
</dbReference>
<feature type="compositionally biased region" description="Low complexity" evidence="2">
    <location>
        <begin position="338"/>
        <end position="363"/>
    </location>
</feature>
<dbReference type="KEGG" id="sre:PTSG_07397"/>
<feature type="region of interest" description="Disordered" evidence="2">
    <location>
        <begin position="338"/>
        <end position="382"/>
    </location>
</feature>
<feature type="compositionally biased region" description="Low complexity" evidence="2">
    <location>
        <begin position="304"/>
        <end position="323"/>
    </location>
</feature>
<dbReference type="GO" id="GO:0016020">
    <property type="term" value="C:membrane"/>
    <property type="evidence" value="ECO:0007669"/>
    <property type="project" value="TreeGrafter"/>
</dbReference>